<gene>
    <name evidence="1" type="ORF">K491DRAFT_696442</name>
</gene>
<protein>
    <submittedName>
        <fullName evidence="1">Uncharacterized protein</fullName>
    </submittedName>
</protein>
<proteinExistence type="predicted"/>
<name>A0A6A6SY94_9PLEO</name>
<sequence>MSRIRRPIPAFAKGNMQDRRRARYLRAHNPLPSGPEAWGLGVPRHWIDLWLHLFLYLVYNDNLHFPKASSQRGFTTAVHNTILRSAPRSFSLNLPSLS</sequence>
<accession>A0A6A6SY94</accession>
<evidence type="ECO:0000313" key="1">
    <source>
        <dbReference type="EMBL" id="KAF2651458.1"/>
    </source>
</evidence>
<dbReference type="AlphaFoldDB" id="A0A6A6SY94"/>
<evidence type="ECO:0000313" key="2">
    <source>
        <dbReference type="Proteomes" id="UP000799324"/>
    </source>
</evidence>
<dbReference type="Proteomes" id="UP000799324">
    <property type="component" value="Unassembled WGS sequence"/>
</dbReference>
<dbReference type="EMBL" id="MU004425">
    <property type="protein sequence ID" value="KAF2651458.1"/>
    <property type="molecule type" value="Genomic_DNA"/>
</dbReference>
<reference evidence="1" key="1">
    <citation type="journal article" date="2020" name="Stud. Mycol.">
        <title>101 Dothideomycetes genomes: a test case for predicting lifestyles and emergence of pathogens.</title>
        <authorList>
            <person name="Haridas S."/>
            <person name="Albert R."/>
            <person name="Binder M."/>
            <person name="Bloem J."/>
            <person name="Labutti K."/>
            <person name="Salamov A."/>
            <person name="Andreopoulos B."/>
            <person name="Baker S."/>
            <person name="Barry K."/>
            <person name="Bills G."/>
            <person name="Bluhm B."/>
            <person name="Cannon C."/>
            <person name="Castanera R."/>
            <person name="Culley D."/>
            <person name="Daum C."/>
            <person name="Ezra D."/>
            <person name="Gonzalez J."/>
            <person name="Henrissat B."/>
            <person name="Kuo A."/>
            <person name="Liang C."/>
            <person name="Lipzen A."/>
            <person name="Lutzoni F."/>
            <person name="Magnuson J."/>
            <person name="Mondo S."/>
            <person name="Nolan M."/>
            <person name="Ohm R."/>
            <person name="Pangilinan J."/>
            <person name="Park H.-J."/>
            <person name="Ramirez L."/>
            <person name="Alfaro M."/>
            <person name="Sun H."/>
            <person name="Tritt A."/>
            <person name="Yoshinaga Y."/>
            <person name="Zwiers L.-H."/>
            <person name="Turgeon B."/>
            <person name="Goodwin S."/>
            <person name="Spatafora J."/>
            <person name="Crous P."/>
            <person name="Grigoriev I."/>
        </authorList>
    </citation>
    <scope>NUCLEOTIDE SEQUENCE</scope>
    <source>
        <strain evidence="1">CBS 122681</strain>
    </source>
</reference>
<organism evidence="1 2">
    <name type="scientific">Lophiostoma macrostomum CBS 122681</name>
    <dbReference type="NCBI Taxonomy" id="1314788"/>
    <lineage>
        <taxon>Eukaryota</taxon>
        <taxon>Fungi</taxon>
        <taxon>Dikarya</taxon>
        <taxon>Ascomycota</taxon>
        <taxon>Pezizomycotina</taxon>
        <taxon>Dothideomycetes</taxon>
        <taxon>Pleosporomycetidae</taxon>
        <taxon>Pleosporales</taxon>
        <taxon>Lophiostomataceae</taxon>
        <taxon>Lophiostoma</taxon>
    </lineage>
</organism>
<keyword evidence="2" id="KW-1185">Reference proteome</keyword>